<accession>A0ABQ0FEQ1</accession>
<dbReference type="SUPFAM" id="SSF58104">
    <property type="entry name" value="Methyl-accepting chemotaxis protein (MCP) signaling domain"/>
    <property type="match status" value="1"/>
</dbReference>
<dbReference type="Proteomes" id="UP001623349">
    <property type="component" value="Unassembled WGS sequence"/>
</dbReference>
<evidence type="ECO:0000256" key="1">
    <source>
        <dbReference type="ARBA" id="ARBA00004141"/>
    </source>
</evidence>
<evidence type="ECO:0000256" key="2">
    <source>
        <dbReference type="ARBA" id="ARBA00007262"/>
    </source>
</evidence>
<comment type="caution">
    <text evidence="6">The sequence shown here is derived from an EMBL/GenBank/DDBJ whole genome shotgun (WGS) entry which is preliminary data.</text>
</comment>
<evidence type="ECO:0000256" key="3">
    <source>
        <dbReference type="ARBA" id="ARBA00022692"/>
    </source>
</evidence>
<sequence>MVMSGTGTLVASMVSKIISSAAMVKAGGAVSGTILAGSQGECPTQPVSPGCLGHWSVYTWVCIGSPEVGIVLSGFPASALAVSPIGVKAAASVLVGAMTVAAVPPVLSAVGFTATGISASSLAAKMMSWSAIANGGGVPASGLVAILQSAGAAGLSTPATVLVGSAGSAIVASVMGICESIYPFVMATEVADIVTEVADVSTEVGDMGTEVADMVTEVADMATDKADIGTEVADMATDMEDIGTEVADIGTEVTDMVTEMADMATDMADIGTEVGDMGTEVADMGTEVADMATNETPPNFSNTEKD</sequence>
<gene>
    <name evidence="6" type="ORF">APTSU1_001297500</name>
</gene>
<keyword evidence="4" id="KW-1133">Transmembrane helix</keyword>
<organism evidence="6 7">
    <name type="scientific">Apodemus speciosus</name>
    <name type="common">Large Japanese field mouse</name>
    <dbReference type="NCBI Taxonomy" id="105296"/>
    <lineage>
        <taxon>Eukaryota</taxon>
        <taxon>Metazoa</taxon>
        <taxon>Chordata</taxon>
        <taxon>Craniata</taxon>
        <taxon>Vertebrata</taxon>
        <taxon>Euteleostomi</taxon>
        <taxon>Mammalia</taxon>
        <taxon>Eutheria</taxon>
        <taxon>Euarchontoglires</taxon>
        <taxon>Glires</taxon>
        <taxon>Rodentia</taxon>
        <taxon>Myomorpha</taxon>
        <taxon>Muroidea</taxon>
        <taxon>Muridae</taxon>
        <taxon>Murinae</taxon>
        <taxon>Apodemus</taxon>
    </lineage>
</organism>
<dbReference type="Gene3D" id="6.10.110.10">
    <property type="match status" value="1"/>
</dbReference>
<evidence type="ECO:0000256" key="5">
    <source>
        <dbReference type="ARBA" id="ARBA00023136"/>
    </source>
</evidence>
<keyword evidence="3" id="KW-0812">Transmembrane</keyword>
<dbReference type="Gene3D" id="1.20.1480.30">
    <property type="entry name" value="Designed four-helix bundle protein"/>
    <property type="match status" value="1"/>
</dbReference>
<name>A0ABQ0FEQ1_APOSI</name>
<dbReference type="Pfam" id="PF06140">
    <property type="entry name" value="Ifi-6-16"/>
    <property type="match status" value="1"/>
</dbReference>
<keyword evidence="5" id="KW-0472">Membrane</keyword>
<proteinExistence type="inferred from homology"/>
<evidence type="ECO:0000313" key="7">
    <source>
        <dbReference type="Proteomes" id="UP001623349"/>
    </source>
</evidence>
<dbReference type="PANTHER" id="PTHR16932:SF30">
    <property type="entry name" value="INTERFERON, ALPHA-INDUCIBLE PROTEIN 27"/>
    <property type="match status" value="1"/>
</dbReference>
<comment type="similarity">
    <text evidence="2">Belongs to the IFI6/IFI27 family.</text>
</comment>
<keyword evidence="7" id="KW-1185">Reference proteome</keyword>
<comment type="subcellular location">
    <subcellularLocation>
        <location evidence="1">Membrane</location>
        <topology evidence="1">Multi-pass membrane protein</topology>
    </subcellularLocation>
</comment>
<dbReference type="PANTHER" id="PTHR16932">
    <property type="entry name" value="INTERFERON ALPHA-INDUCIBLE PROTEIN 27"/>
    <property type="match status" value="1"/>
</dbReference>
<evidence type="ECO:0000313" key="6">
    <source>
        <dbReference type="EMBL" id="GAB1297739.1"/>
    </source>
</evidence>
<dbReference type="InterPro" id="IPR009311">
    <property type="entry name" value="IFI6/IFI27-like"/>
</dbReference>
<dbReference type="InterPro" id="IPR038213">
    <property type="entry name" value="IFI6/IFI27-like_sf"/>
</dbReference>
<evidence type="ECO:0000256" key="4">
    <source>
        <dbReference type="ARBA" id="ARBA00022989"/>
    </source>
</evidence>
<dbReference type="EMBL" id="BAAFST010000012">
    <property type="protein sequence ID" value="GAB1297739.1"/>
    <property type="molecule type" value="Genomic_DNA"/>
</dbReference>
<reference evidence="6 7" key="1">
    <citation type="submission" date="2024-08" db="EMBL/GenBank/DDBJ databases">
        <title>The draft genome of Apodemus speciosus.</title>
        <authorList>
            <person name="Nabeshima K."/>
            <person name="Suzuki S."/>
            <person name="Onuma M."/>
        </authorList>
    </citation>
    <scope>NUCLEOTIDE SEQUENCE [LARGE SCALE GENOMIC DNA]</scope>
    <source>
        <strain evidence="6">IB14-021</strain>
    </source>
</reference>
<protein>
    <submittedName>
        <fullName evidence="6">ISG12a protein</fullName>
    </submittedName>
</protein>